<dbReference type="VEuPathDB" id="FungiDB:BO71DRAFT_396027"/>
<dbReference type="AlphaFoldDB" id="A0A319DLJ5"/>
<dbReference type="Proteomes" id="UP000247810">
    <property type="component" value="Unassembled WGS sequence"/>
</dbReference>
<evidence type="ECO:0000256" key="3">
    <source>
        <dbReference type="ARBA" id="ARBA00023128"/>
    </source>
</evidence>
<dbReference type="GO" id="GO:0005739">
    <property type="term" value="C:mitochondrion"/>
    <property type="evidence" value="ECO:0007669"/>
    <property type="project" value="UniProtKB-SubCell"/>
</dbReference>
<protein>
    <recommendedName>
        <fullName evidence="4">ATPase inhibitor, mitochondrial</fullName>
    </recommendedName>
</protein>
<evidence type="ECO:0000256" key="4">
    <source>
        <dbReference type="RuleBase" id="RU368087"/>
    </source>
</evidence>
<dbReference type="STRING" id="1448320.A0A319DLJ5"/>
<name>A0A319DLJ5_9EURO</name>
<keyword evidence="6" id="KW-1185">Reference proteome</keyword>
<reference evidence="5 6" key="1">
    <citation type="submission" date="2018-02" db="EMBL/GenBank/DDBJ databases">
        <title>The genomes of Aspergillus section Nigri reveals drivers in fungal speciation.</title>
        <authorList>
            <consortium name="DOE Joint Genome Institute"/>
            <person name="Vesth T.C."/>
            <person name="Nybo J."/>
            <person name="Theobald S."/>
            <person name="Brandl J."/>
            <person name="Frisvad J.C."/>
            <person name="Nielsen K.F."/>
            <person name="Lyhne E.K."/>
            <person name="Kogle M.E."/>
            <person name="Kuo A."/>
            <person name="Riley R."/>
            <person name="Clum A."/>
            <person name="Nolan M."/>
            <person name="Lipzen A."/>
            <person name="Salamov A."/>
            <person name="Henrissat B."/>
            <person name="Wiebenga A."/>
            <person name="De vries R.P."/>
            <person name="Grigoriev I.V."/>
            <person name="Mortensen U.H."/>
            <person name="Andersen M.R."/>
            <person name="Baker S.E."/>
        </authorList>
    </citation>
    <scope>NUCLEOTIDE SEQUENCE [LARGE SCALE GENOMIC DNA]</scope>
    <source>
        <strain evidence="5 6">CBS 707.79</strain>
    </source>
</reference>
<comment type="subcellular location">
    <subcellularLocation>
        <location evidence="1">Mitochondrion</location>
    </subcellularLocation>
</comment>
<evidence type="ECO:0000256" key="1">
    <source>
        <dbReference type="ARBA" id="ARBA00004173"/>
    </source>
</evidence>
<comment type="function">
    <text evidence="4">Inhibits the enzyme activity of ATPase.</text>
</comment>
<proteinExistence type="inferred from homology"/>
<evidence type="ECO:0000313" key="6">
    <source>
        <dbReference type="Proteomes" id="UP000247810"/>
    </source>
</evidence>
<dbReference type="InterPro" id="IPR007648">
    <property type="entry name" value="ATPase_inhibitor_mt"/>
</dbReference>
<evidence type="ECO:0000313" key="5">
    <source>
        <dbReference type="EMBL" id="PYH97604.1"/>
    </source>
</evidence>
<evidence type="ECO:0000256" key="2">
    <source>
        <dbReference type="ARBA" id="ARBA00010901"/>
    </source>
</evidence>
<dbReference type="EMBL" id="KZ825822">
    <property type="protein sequence ID" value="PYH97604.1"/>
    <property type="molecule type" value="Genomic_DNA"/>
</dbReference>
<comment type="similarity">
    <text evidence="2 4">Belongs to the ATPase inhibitor family.</text>
</comment>
<dbReference type="OrthoDB" id="5532350at2759"/>
<dbReference type="Pfam" id="PF04568">
    <property type="entry name" value="IATP"/>
    <property type="match status" value="1"/>
</dbReference>
<accession>A0A319DLJ5</accession>
<gene>
    <name evidence="5" type="ORF">BO71DRAFT_396027</name>
</gene>
<keyword evidence="3" id="KW-0496">Mitochondrion</keyword>
<organism evidence="5 6">
    <name type="scientific">Aspergillus ellipticus CBS 707.79</name>
    <dbReference type="NCBI Taxonomy" id="1448320"/>
    <lineage>
        <taxon>Eukaryota</taxon>
        <taxon>Fungi</taxon>
        <taxon>Dikarya</taxon>
        <taxon>Ascomycota</taxon>
        <taxon>Pezizomycotina</taxon>
        <taxon>Eurotiomycetes</taxon>
        <taxon>Eurotiomycetidae</taxon>
        <taxon>Eurotiales</taxon>
        <taxon>Aspergillaceae</taxon>
        <taxon>Aspergillus</taxon>
        <taxon>Aspergillus subgen. Circumdati</taxon>
    </lineage>
</organism>
<sequence length="97" mass="11376">MSHLIRASSTARVVRPFSITVPARREGEIISSKPCGFLAEMDPFIRRPAVNDSYFSKTQDAEKLKLVRQKMYEQRRHLDELERHIQYLAQEQGVPRY</sequence>
<dbReference type="GO" id="GO:0042030">
    <property type="term" value="F:ATPase inhibitor activity"/>
    <property type="evidence" value="ECO:0007669"/>
    <property type="project" value="InterPro"/>
</dbReference>